<dbReference type="CDD" id="cd13934">
    <property type="entry name" value="RNase_H_Dikarya_like"/>
    <property type="match status" value="1"/>
</dbReference>
<dbReference type="PANTHER" id="PTHR10642:SF24">
    <property type="entry name" value="RNASE H DOMAIN-CONTAINING PROTEIN"/>
    <property type="match status" value="1"/>
</dbReference>
<accession>A0AA38WQ34</accession>
<name>A0AA38WQ34_9EURO</name>
<dbReference type="PANTHER" id="PTHR10642">
    <property type="entry name" value="RIBONUCLEASE H1"/>
    <property type="match status" value="1"/>
</dbReference>
<dbReference type="AlphaFoldDB" id="A0AA38WQ34"/>
<comment type="similarity">
    <text evidence="1">Belongs to the RNase H family.</text>
</comment>
<dbReference type="SUPFAM" id="SSF53098">
    <property type="entry name" value="Ribonuclease H-like"/>
    <property type="match status" value="1"/>
</dbReference>
<dbReference type="InterPro" id="IPR050092">
    <property type="entry name" value="RNase_H"/>
</dbReference>
<dbReference type="GO" id="GO:0043137">
    <property type="term" value="P:DNA replication, removal of RNA primer"/>
    <property type="evidence" value="ECO:0007669"/>
    <property type="project" value="TreeGrafter"/>
</dbReference>
<evidence type="ECO:0000256" key="1">
    <source>
        <dbReference type="ARBA" id="ARBA00005300"/>
    </source>
</evidence>
<dbReference type="Gene3D" id="3.30.420.10">
    <property type="entry name" value="Ribonuclease H-like superfamily/Ribonuclease H"/>
    <property type="match status" value="1"/>
</dbReference>
<dbReference type="GO" id="GO:0004523">
    <property type="term" value="F:RNA-DNA hybrid ribonuclease activity"/>
    <property type="evidence" value="ECO:0007669"/>
    <property type="project" value="InterPro"/>
</dbReference>
<dbReference type="Pfam" id="PF00075">
    <property type="entry name" value="RNase_H"/>
    <property type="match status" value="1"/>
</dbReference>
<reference evidence="3" key="1">
    <citation type="submission" date="2022-10" db="EMBL/GenBank/DDBJ databases">
        <title>Culturing micro-colonial fungi from biological soil crusts in the Mojave desert and describing Neophaeococcomyces mojavensis, and introducing the new genera and species Taxawa tesnikishii.</title>
        <authorList>
            <person name="Kurbessoian T."/>
            <person name="Stajich J.E."/>
        </authorList>
    </citation>
    <scope>NUCLEOTIDE SEQUENCE</scope>
    <source>
        <strain evidence="3">TK_41</strain>
    </source>
</reference>
<feature type="domain" description="RNase H type-1" evidence="2">
    <location>
        <begin position="55"/>
        <end position="213"/>
    </location>
</feature>
<sequence length="252" mass="28258">MESSQRKDRRFDNELYNLILQNTGTSPPNALQYERKEQISRLRMRSTGPETCRVGVDTIVIAIDGACRGNGSPGARASYGLYFGPDSPRNDYGCLEASASHTNQAAEIRAAIEAINAAQRIMYKQGFRRDPTNLIVLQTDSSYLVHSIDRHIYKWRENDFTNSRGRAVANGEAFNTLDHLIYGLETKGIQVQFWLLPRELNQNADRLANMALDDPTGAKKADMVAAAIAASKRDRDVIVLDHLPWYLKNAVQ</sequence>
<dbReference type="InterPro" id="IPR012337">
    <property type="entry name" value="RNaseH-like_sf"/>
</dbReference>
<dbReference type="GO" id="GO:0003676">
    <property type="term" value="F:nucleic acid binding"/>
    <property type="evidence" value="ECO:0007669"/>
    <property type="project" value="InterPro"/>
</dbReference>
<proteinExistence type="inferred from homology"/>
<dbReference type="InterPro" id="IPR002156">
    <property type="entry name" value="RNaseH_domain"/>
</dbReference>
<evidence type="ECO:0000313" key="4">
    <source>
        <dbReference type="Proteomes" id="UP001172673"/>
    </source>
</evidence>
<organism evidence="3 4">
    <name type="scientific">Cladophialophora chaetospira</name>
    <dbReference type="NCBI Taxonomy" id="386627"/>
    <lineage>
        <taxon>Eukaryota</taxon>
        <taxon>Fungi</taxon>
        <taxon>Dikarya</taxon>
        <taxon>Ascomycota</taxon>
        <taxon>Pezizomycotina</taxon>
        <taxon>Eurotiomycetes</taxon>
        <taxon>Chaetothyriomycetidae</taxon>
        <taxon>Chaetothyriales</taxon>
        <taxon>Herpotrichiellaceae</taxon>
        <taxon>Cladophialophora</taxon>
    </lineage>
</organism>
<evidence type="ECO:0000259" key="2">
    <source>
        <dbReference type="PROSITE" id="PS50879"/>
    </source>
</evidence>
<dbReference type="InterPro" id="IPR036397">
    <property type="entry name" value="RNaseH_sf"/>
</dbReference>
<protein>
    <recommendedName>
        <fullName evidence="2">RNase H type-1 domain-containing protein</fullName>
    </recommendedName>
</protein>
<dbReference type="EMBL" id="JAPDRK010000028">
    <property type="protein sequence ID" value="KAJ9602157.1"/>
    <property type="molecule type" value="Genomic_DNA"/>
</dbReference>
<evidence type="ECO:0000313" key="3">
    <source>
        <dbReference type="EMBL" id="KAJ9602157.1"/>
    </source>
</evidence>
<keyword evidence="4" id="KW-1185">Reference proteome</keyword>
<dbReference type="PROSITE" id="PS50879">
    <property type="entry name" value="RNASE_H_1"/>
    <property type="match status" value="1"/>
</dbReference>
<gene>
    <name evidence="3" type="ORF">H2200_013277</name>
</gene>
<comment type="caution">
    <text evidence="3">The sequence shown here is derived from an EMBL/GenBank/DDBJ whole genome shotgun (WGS) entry which is preliminary data.</text>
</comment>
<dbReference type="Proteomes" id="UP001172673">
    <property type="component" value="Unassembled WGS sequence"/>
</dbReference>